<keyword evidence="2" id="KW-0472">Membrane</keyword>
<feature type="transmembrane region" description="Helical" evidence="2">
    <location>
        <begin position="137"/>
        <end position="155"/>
    </location>
</feature>
<dbReference type="EMBL" id="VOHS01000023">
    <property type="protein sequence ID" value="TWV98823.1"/>
    <property type="molecule type" value="Genomic_DNA"/>
</dbReference>
<reference evidence="3 4" key="1">
    <citation type="submission" date="2019-08" db="EMBL/GenBank/DDBJ databases">
        <title>Whole genome sequencing of chitin degrading bacteria Chitinophaga pinensis YS16.</title>
        <authorList>
            <person name="Singh R.P."/>
            <person name="Manchanda G."/>
            <person name="Maurya I.K."/>
            <person name="Joshi N.K."/>
            <person name="Srivastava A.K."/>
        </authorList>
    </citation>
    <scope>NUCLEOTIDE SEQUENCE [LARGE SCALE GENOMIC DNA]</scope>
    <source>
        <strain evidence="3 4">YS-16</strain>
    </source>
</reference>
<accession>A0A5C6LQB3</accession>
<feature type="transmembrane region" description="Helical" evidence="2">
    <location>
        <begin position="284"/>
        <end position="303"/>
    </location>
</feature>
<keyword evidence="2" id="KW-0812">Transmembrane</keyword>
<feature type="transmembrane region" description="Helical" evidence="2">
    <location>
        <begin position="309"/>
        <end position="328"/>
    </location>
</feature>
<evidence type="ECO:0000256" key="1">
    <source>
        <dbReference type="SAM" id="MobiDB-lite"/>
    </source>
</evidence>
<evidence type="ECO:0000313" key="3">
    <source>
        <dbReference type="EMBL" id="TWV98823.1"/>
    </source>
</evidence>
<gene>
    <name evidence="3" type="ORF">FEF09_19850</name>
</gene>
<feature type="transmembrane region" description="Helical" evidence="2">
    <location>
        <begin position="52"/>
        <end position="75"/>
    </location>
</feature>
<dbReference type="AlphaFoldDB" id="A0A5C6LQB3"/>
<feature type="transmembrane region" description="Helical" evidence="2">
    <location>
        <begin position="113"/>
        <end position="131"/>
    </location>
</feature>
<protein>
    <recommendedName>
        <fullName evidence="5">DUF4401 domain-containing protein</fullName>
    </recommendedName>
</protein>
<feature type="region of interest" description="Disordered" evidence="1">
    <location>
        <begin position="365"/>
        <end position="390"/>
    </location>
</feature>
<proteinExistence type="predicted"/>
<dbReference type="Proteomes" id="UP000318815">
    <property type="component" value="Unassembled WGS sequence"/>
</dbReference>
<organism evidence="3 4">
    <name type="scientific">Chitinophaga pinensis</name>
    <dbReference type="NCBI Taxonomy" id="79329"/>
    <lineage>
        <taxon>Bacteria</taxon>
        <taxon>Pseudomonadati</taxon>
        <taxon>Bacteroidota</taxon>
        <taxon>Chitinophagia</taxon>
        <taxon>Chitinophagales</taxon>
        <taxon>Chitinophagaceae</taxon>
        <taxon>Chitinophaga</taxon>
    </lineage>
</organism>
<feature type="transmembrane region" description="Helical" evidence="2">
    <location>
        <begin position="257"/>
        <end position="277"/>
    </location>
</feature>
<dbReference type="OrthoDB" id="660047at2"/>
<feature type="compositionally biased region" description="Gly residues" evidence="1">
    <location>
        <begin position="376"/>
        <end position="390"/>
    </location>
</feature>
<keyword evidence="4" id="KW-1185">Reference proteome</keyword>
<feature type="transmembrane region" description="Helical" evidence="2">
    <location>
        <begin position="81"/>
        <end position="101"/>
    </location>
</feature>
<sequence>MIAYNSKSLDNRDILEQAENAKERAFITPEELEAVKAAYPVDLYTPNPYMRIGIFILTTIIMQFSFGLFCLIMVSAMSEKAFSVLCFFFGIGSYAIAEFMVRDKKHYKSGADAALIWIAGGFILGGVILAANAEGNPWGYCLVTLILSTLFVLRFADVGMSIVAHLSLLALLFSVLAYMGTPGKIVVPFTVMLISLGVYIVSLKLSKIHTYRHYKACLQVLQGVSLITLYLGGNYFVVRELSIEMFNLDLQEGQDIAGGWIFWILTVVLPLLYIYLGIRRKDRILIGIGLLLIAAMVYTIRYYHSVAPLEVAMTVGGLTMIAVAYGLIRYLKVPRNGFTADSAQERNMMEAVQIESLIIAQTMSHTPSPQPDQYNFGGGTGGGGGASGEY</sequence>
<evidence type="ECO:0000256" key="2">
    <source>
        <dbReference type="SAM" id="Phobius"/>
    </source>
</evidence>
<feature type="transmembrane region" description="Helical" evidence="2">
    <location>
        <begin position="185"/>
        <end position="205"/>
    </location>
</feature>
<feature type="transmembrane region" description="Helical" evidence="2">
    <location>
        <begin position="217"/>
        <end position="237"/>
    </location>
</feature>
<comment type="caution">
    <text evidence="3">The sequence shown here is derived from an EMBL/GenBank/DDBJ whole genome shotgun (WGS) entry which is preliminary data.</text>
</comment>
<dbReference type="RefSeq" id="WP_146306715.1">
    <property type="nucleotide sequence ID" value="NZ_VOHS01000023.1"/>
</dbReference>
<feature type="transmembrane region" description="Helical" evidence="2">
    <location>
        <begin position="162"/>
        <end position="179"/>
    </location>
</feature>
<keyword evidence="2" id="KW-1133">Transmembrane helix</keyword>
<evidence type="ECO:0008006" key="5">
    <source>
        <dbReference type="Google" id="ProtNLM"/>
    </source>
</evidence>
<evidence type="ECO:0000313" key="4">
    <source>
        <dbReference type="Proteomes" id="UP000318815"/>
    </source>
</evidence>
<name>A0A5C6LQB3_9BACT</name>